<dbReference type="AlphaFoldDB" id="A0A4Y2QL16"/>
<reference evidence="2 3" key="1">
    <citation type="journal article" date="2019" name="Sci. Rep.">
        <title>Orb-weaving spider Araneus ventricosus genome elucidates the spidroin gene catalogue.</title>
        <authorList>
            <person name="Kono N."/>
            <person name="Nakamura H."/>
            <person name="Ohtoshi R."/>
            <person name="Moran D.A.P."/>
            <person name="Shinohara A."/>
            <person name="Yoshida Y."/>
            <person name="Fujiwara M."/>
            <person name="Mori M."/>
            <person name="Tomita M."/>
            <person name="Arakawa K."/>
        </authorList>
    </citation>
    <scope>NUCLEOTIDE SEQUENCE [LARGE SCALE GENOMIC DNA]</scope>
</reference>
<dbReference type="EMBL" id="BGPR01014168">
    <property type="protein sequence ID" value="GBN64021.1"/>
    <property type="molecule type" value="Genomic_DNA"/>
</dbReference>
<proteinExistence type="predicted"/>
<protein>
    <submittedName>
        <fullName evidence="2">Uncharacterized protein</fullName>
    </submittedName>
</protein>
<sequence length="98" mass="11327">MIRVEPFDKVAERFASQQETRFSVRFLVRFAPQAIITSLFQAFQKVVKSPPSAGKIEPLLPPPKRTPTEESNPPHFFTTSSKLYFYRGVQPSFLFPFF</sequence>
<gene>
    <name evidence="2" type="ORF">AVEN_136677_1</name>
</gene>
<keyword evidence="3" id="KW-1185">Reference proteome</keyword>
<organism evidence="2 3">
    <name type="scientific">Araneus ventricosus</name>
    <name type="common">Orbweaver spider</name>
    <name type="synonym">Epeira ventricosa</name>
    <dbReference type="NCBI Taxonomy" id="182803"/>
    <lineage>
        <taxon>Eukaryota</taxon>
        <taxon>Metazoa</taxon>
        <taxon>Ecdysozoa</taxon>
        <taxon>Arthropoda</taxon>
        <taxon>Chelicerata</taxon>
        <taxon>Arachnida</taxon>
        <taxon>Araneae</taxon>
        <taxon>Araneomorphae</taxon>
        <taxon>Entelegynae</taxon>
        <taxon>Araneoidea</taxon>
        <taxon>Araneidae</taxon>
        <taxon>Araneus</taxon>
    </lineage>
</organism>
<feature type="region of interest" description="Disordered" evidence="1">
    <location>
        <begin position="50"/>
        <end position="74"/>
    </location>
</feature>
<evidence type="ECO:0000313" key="2">
    <source>
        <dbReference type="EMBL" id="GBN64021.1"/>
    </source>
</evidence>
<accession>A0A4Y2QL16</accession>
<name>A0A4Y2QL16_ARAVE</name>
<evidence type="ECO:0000256" key="1">
    <source>
        <dbReference type="SAM" id="MobiDB-lite"/>
    </source>
</evidence>
<dbReference type="Proteomes" id="UP000499080">
    <property type="component" value="Unassembled WGS sequence"/>
</dbReference>
<evidence type="ECO:0000313" key="3">
    <source>
        <dbReference type="Proteomes" id="UP000499080"/>
    </source>
</evidence>
<comment type="caution">
    <text evidence="2">The sequence shown here is derived from an EMBL/GenBank/DDBJ whole genome shotgun (WGS) entry which is preliminary data.</text>
</comment>